<proteinExistence type="predicted"/>
<sequence>MLPELDVCHTVQEEALLALAAQAKPPGLHCGEEKIPESWTATKVVGIVPLTELGLVPETHGPTHDIFLEENYWHST</sequence>
<dbReference type="AlphaFoldDB" id="A0A3D8RMC0"/>
<comment type="caution">
    <text evidence="1">The sequence shown here is derived from an EMBL/GenBank/DDBJ whole genome shotgun (WGS) entry which is preliminary data.</text>
</comment>
<dbReference type="EMBL" id="PDLM01000006">
    <property type="protein sequence ID" value="RDW75232.1"/>
    <property type="molecule type" value="Genomic_DNA"/>
</dbReference>
<protein>
    <submittedName>
        <fullName evidence="1">Uncharacterized protein</fullName>
    </submittedName>
</protein>
<reference evidence="1 2" key="1">
    <citation type="journal article" date="2018" name="IMA Fungus">
        <title>IMA Genome-F 9: Draft genome sequence of Annulohypoxylon stygium, Aspergillus mulundensis, Berkeleyomyces basicola (syn. Thielaviopsis basicola), Ceratocystis smalleyi, two Cercospora beticola strains, Coleophoma cylindrospora, Fusarium fracticaudum, Phialophora cf. hyalina, and Morchella septimelata.</title>
        <authorList>
            <person name="Wingfield B.D."/>
            <person name="Bills G.F."/>
            <person name="Dong Y."/>
            <person name="Huang W."/>
            <person name="Nel W.J."/>
            <person name="Swalarsk-Parry B.S."/>
            <person name="Vaghefi N."/>
            <person name="Wilken P.M."/>
            <person name="An Z."/>
            <person name="de Beer Z.W."/>
            <person name="De Vos L."/>
            <person name="Chen L."/>
            <person name="Duong T.A."/>
            <person name="Gao Y."/>
            <person name="Hammerbacher A."/>
            <person name="Kikkert J.R."/>
            <person name="Li Y."/>
            <person name="Li H."/>
            <person name="Li K."/>
            <person name="Li Q."/>
            <person name="Liu X."/>
            <person name="Ma X."/>
            <person name="Naidoo K."/>
            <person name="Pethybridge S.J."/>
            <person name="Sun J."/>
            <person name="Steenkamp E.T."/>
            <person name="van der Nest M.A."/>
            <person name="van Wyk S."/>
            <person name="Wingfield M.J."/>
            <person name="Xiong C."/>
            <person name="Yue Q."/>
            <person name="Zhang X."/>
        </authorList>
    </citation>
    <scope>NUCLEOTIDE SEQUENCE [LARGE SCALE GENOMIC DNA]</scope>
    <source>
        <strain evidence="1 2">BP6252</strain>
    </source>
</reference>
<organism evidence="1 2">
    <name type="scientific">Coleophoma cylindrospora</name>
    <dbReference type="NCBI Taxonomy" id="1849047"/>
    <lineage>
        <taxon>Eukaryota</taxon>
        <taxon>Fungi</taxon>
        <taxon>Dikarya</taxon>
        <taxon>Ascomycota</taxon>
        <taxon>Pezizomycotina</taxon>
        <taxon>Leotiomycetes</taxon>
        <taxon>Helotiales</taxon>
        <taxon>Dermateaceae</taxon>
        <taxon>Coleophoma</taxon>
    </lineage>
</organism>
<evidence type="ECO:0000313" key="2">
    <source>
        <dbReference type="Proteomes" id="UP000256645"/>
    </source>
</evidence>
<gene>
    <name evidence="1" type="ORF">BP6252_06374</name>
</gene>
<accession>A0A3D8RMC0</accession>
<evidence type="ECO:0000313" key="1">
    <source>
        <dbReference type="EMBL" id="RDW75232.1"/>
    </source>
</evidence>
<dbReference type="Proteomes" id="UP000256645">
    <property type="component" value="Unassembled WGS sequence"/>
</dbReference>
<keyword evidence="2" id="KW-1185">Reference proteome</keyword>
<name>A0A3D8RMC0_9HELO</name>